<evidence type="ECO:0000313" key="3">
    <source>
        <dbReference type="EMBL" id="WIM88404.1"/>
    </source>
</evidence>
<evidence type="ECO:0000256" key="1">
    <source>
        <dbReference type="SAM" id="Phobius"/>
    </source>
</evidence>
<feature type="transmembrane region" description="Helical" evidence="1">
    <location>
        <begin position="227"/>
        <end position="246"/>
    </location>
</feature>
<reference evidence="3 4" key="1">
    <citation type="journal article" date="2023" name="Microbiol. Resour. Announc.">
        <title>Complete Genome Sequence of Mycobacterium wuenschmanii, a novel Nontuberculous Mycobacterium Isolated from a captive population of Amazon Milk Frogs.</title>
        <authorList>
            <person name="Hicks J."/>
            <person name="Zeineldin M."/>
            <person name="Ward H."/>
            <person name="Wuenschmann A."/>
            <person name="Camp P."/>
            <person name="Farrell D."/>
            <person name="Lehman K."/>
            <person name="Thacker T."/>
            <person name="Cuthbert E."/>
        </authorList>
    </citation>
    <scope>NUCLEOTIDE SEQUENCE [LARGE SCALE GENOMIC DNA]</scope>
    <source>
        <strain evidence="3 4">Wuenschmanii</strain>
    </source>
</reference>
<evidence type="ECO:0000259" key="2">
    <source>
        <dbReference type="Pfam" id="PF20703"/>
    </source>
</evidence>
<organism evidence="3 4">
    <name type="scientific">Candidatus Mycobacterium wuenschmannii</name>
    <dbReference type="NCBI Taxonomy" id="3027808"/>
    <lineage>
        <taxon>Bacteria</taxon>
        <taxon>Bacillati</taxon>
        <taxon>Actinomycetota</taxon>
        <taxon>Actinomycetes</taxon>
        <taxon>Mycobacteriales</taxon>
        <taxon>Mycobacteriaceae</taxon>
        <taxon>Mycobacterium</taxon>
    </lineage>
</organism>
<keyword evidence="4" id="KW-1185">Reference proteome</keyword>
<accession>A0ABY8W3R4</accession>
<gene>
    <name evidence="3" type="ORF">PT015_02540</name>
</gene>
<evidence type="ECO:0000313" key="4">
    <source>
        <dbReference type="Proteomes" id="UP001236585"/>
    </source>
</evidence>
<feature type="domain" description="Novel STAND NTPase 1" evidence="2">
    <location>
        <begin position="30"/>
        <end position="142"/>
    </location>
</feature>
<proteinExistence type="predicted"/>
<name>A0ABY8W3R4_9MYCO</name>
<keyword evidence="1" id="KW-0472">Membrane</keyword>
<keyword evidence="1" id="KW-0812">Transmembrane</keyword>
<dbReference type="Pfam" id="PF20703">
    <property type="entry name" value="nSTAND1"/>
    <property type="match status" value="1"/>
</dbReference>
<protein>
    <recommendedName>
        <fullName evidence="2">Novel STAND NTPase 1 domain-containing protein</fullName>
    </recommendedName>
</protein>
<dbReference type="Proteomes" id="UP001236585">
    <property type="component" value="Chromosome"/>
</dbReference>
<dbReference type="InterPro" id="IPR049052">
    <property type="entry name" value="nSTAND1"/>
</dbReference>
<dbReference type="RefSeq" id="WP_285188572.1">
    <property type="nucleotide sequence ID" value="NZ_CP126981.1"/>
</dbReference>
<dbReference type="EMBL" id="CP126981">
    <property type="protein sequence ID" value="WIM88404.1"/>
    <property type="molecule type" value="Genomic_DNA"/>
</dbReference>
<keyword evidence="1" id="KW-1133">Transmembrane helix</keyword>
<sequence length="247" mass="27366">MADFPEPNGRPSIVDAIVDDVLSADPAERERQLELLREAFIPRLATIGGDNQYVHRVARWSELPEAGQPLIDALVAKHLLVKERRGVGDSGEVGEVFVEVAEASLLHDWTELHAWLRERRHNLNTADDLQRYAAEWEAGNRHANWLMSGTRLADAETLSDTTEFADQVAHTRDYLKASRRNENIRLEHEARHSHDALAAAVKQLDAAQTRAAAAHEQAMALNGRVRLLQVALVAAVIVALIAIIAAL</sequence>